<dbReference type="AlphaFoldDB" id="A0A918RMN3"/>
<proteinExistence type="inferred from homology"/>
<dbReference type="GO" id="GO:0004366">
    <property type="term" value="F:glycerol-3-phosphate O-acyltransferase activity"/>
    <property type="evidence" value="ECO:0007669"/>
    <property type="project" value="UniProtKB-EC"/>
</dbReference>
<dbReference type="Pfam" id="PF19277">
    <property type="entry name" value="GPAT_C"/>
    <property type="match status" value="1"/>
</dbReference>
<comment type="subcellular location">
    <subcellularLocation>
        <location evidence="1">Endomembrane system</location>
        <topology evidence="1">Peripheral membrane protein</topology>
    </subcellularLocation>
</comment>
<evidence type="ECO:0000256" key="1">
    <source>
        <dbReference type="ARBA" id="ARBA00004184"/>
    </source>
</evidence>
<sequence>MSSNPWQKIKAEQVLFVIDAAHAVEEQLLLEWLSNTKSQIGYAGTVSHCVVPIVSDPENIPTEGLNMALQVSDETLVVPVRVVWKTMLDNSNHGPRWRDLLRGNPRRPGLRRAQKILDDDPSRAFCIMGKPATLADLNARYAARREIASVNENLADYVAEQASLALEVAERRLRGTRYKVPRQVSKQVRASDRYKVGIQAIATSTGESEQALRQKALTYFKELVALPHNFWQDVAASFNRWIISLGYENKLVIDLEKLETYRTIVREHPTALLWTHKTHMDGVTMQSVLFENDFPPPHIMGGINMAFAGVGFLARRSGAIFIRRSFQDNPLYKLVLRSYLAYLLEKRFPLTWSFEGTRSRVGKLMPPKYGMLKYVMEAMQDSDADDLHIIPVAINYDMNNDVKDYAAEQAGGIKRPESLSWFISYLRRMRQPLGRIYVDFGDPVIVNKAAYNKDPLALQRTAFQVGVEVNRVTPITLTALMSMSLLGAAPRAQTIEEMQDDMEALRAWSYSRDIKFTSDFDDDNQQRMLELIDNMVSSGLINRYDEGPETVYAVANDQQVMASYYRNTIVHHFVSKAIAEMSLLEALNQPDNKLAAFWREANYLKDMFKFEFFYAPTEQFQAGIRAELAHFEPDWEARIEETDFIANLLRTMRPLVAHCCLKPYLEAYRIVADVFSRLDAHETLDEKALLSAAFRYGRQAYMQRRISSKASIGEILFKNGFKLLDSYGLVAPGGEALKEQRKQISKELRIRAHRIERIRALAMPNDLD</sequence>
<evidence type="ECO:0000256" key="5">
    <source>
        <dbReference type="ARBA" id="ARBA00013432"/>
    </source>
</evidence>
<reference evidence="13" key="1">
    <citation type="journal article" date="2014" name="Int. J. Syst. Evol. Microbiol.">
        <title>Complete genome sequence of Corynebacterium casei LMG S-19264T (=DSM 44701T), isolated from a smear-ripened cheese.</title>
        <authorList>
            <consortium name="US DOE Joint Genome Institute (JGI-PGF)"/>
            <person name="Walter F."/>
            <person name="Albersmeier A."/>
            <person name="Kalinowski J."/>
            <person name="Ruckert C."/>
        </authorList>
    </citation>
    <scope>NUCLEOTIDE SEQUENCE</scope>
    <source>
        <strain evidence="13">KCTC 12711</strain>
    </source>
</reference>
<keyword evidence="14" id="KW-1185">Reference proteome</keyword>
<comment type="catalytic activity">
    <reaction evidence="11">
        <text>sn-glycerol 3-phosphate + an acyl-CoA = a 1-acyl-sn-glycero-3-phosphate + CoA</text>
        <dbReference type="Rhea" id="RHEA:15325"/>
        <dbReference type="ChEBI" id="CHEBI:57287"/>
        <dbReference type="ChEBI" id="CHEBI:57597"/>
        <dbReference type="ChEBI" id="CHEBI:57970"/>
        <dbReference type="ChEBI" id="CHEBI:58342"/>
        <dbReference type="EC" id="2.3.1.15"/>
    </reaction>
</comment>
<dbReference type="GO" id="GO:0012505">
    <property type="term" value="C:endomembrane system"/>
    <property type="evidence" value="ECO:0007669"/>
    <property type="project" value="UniProtKB-SubCell"/>
</dbReference>
<dbReference type="EC" id="2.3.1.15" evidence="4"/>
<dbReference type="PANTHER" id="PTHR12563:SF17">
    <property type="entry name" value="DIHYDROXYACETONE PHOSPHATE ACYLTRANSFERASE"/>
    <property type="match status" value="1"/>
</dbReference>
<comment type="pathway">
    <text evidence="2">Phospholipid metabolism; CDP-diacylglycerol biosynthesis; CDP-diacylglycerol from sn-glycerol 3-phosphate: step 1/3.</text>
</comment>
<organism evidence="13 14">
    <name type="scientific">Arenicella chitinivorans</name>
    <dbReference type="NCBI Taxonomy" id="1329800"/>
    <lineage>
        <taxon>Bacteria</taxon>
        <taxon>Pseudomonadati</taxon>
        <taxon>Pseudomonadota</taxon>
        <taxon>Gammaproteobacteria</taxon>
        <taxon>Arenicellales</taxon>
        <taxon>Arenicellaceae</taxon>
        <taxon>Arenicella</taxon>
    </lineage>
</organism>
<dbReference type="GO" id="GO:0005886">
    <property type="term" value="C:plasma membrane"/>
    <property type="evidence" value="ECO:0007669"/>
    <property type="project" value="TreeGrafter"/>
</dbReference>
<evidence type="ECO:0000256" key="3">
    <source>
        <dbReference type="ARBA" id="ARBA00007937"/>
    </source>
</evidence>
<keyword evidence="9" id="KW-1208">Phospholipid metabolism</keyword>
<accession>A0A918RMN3</accession>
<evidence type="ECO:0000256" key="4">
    <source>
        <dbReference type="ARBA" id="ARBA00013113"/>
    </source>
</evidence>
<evidence type="ECO:0000256" key="11">
    <source>
        <dbReference type="ARBA" id="ARBA00048427"/>
    </source>
</evidence>
<keyword evidence="8" id="KW-0443">Lipid metabolism</keyword>
<dbReference type="NCBIfam" id="NF002886">
    <property type="entry name" value="PRK03355.1"/>
    <property type="match status" value="1"/>
</dbReference>
<name>A0A918RMN3_9GAMM</name>
<dbReference type="GO" id="GO:0008654">
    <property type="term" value="P:phospholipid biosynthetic process"/>
    <property type="evidence" value="ECO:0007669"/>
    <property type="project" value="UniProtKB-KW"/>
</dbReference>
<keyword evidence="7" id="KW-0472">Membrane</keyword>
<keyword evidence="8" id="KW-0444">Lipid biosynthesis</keyword>
<evidence type="ECO:0000256" key="8">
    <source>
        <dbReference type="ARBA" id="ARBA00023209"/>
    </source>
</evidence>
<evidence type="ECO:0000256" key="6">
    <source>
        <dbReference type="ARBA" id="ARBA00022679"/>
    </source>
</evidence>
<evidence type="ECO:0000256" key="10">
    <source>
        <dbReference type="ARBA" id="ARBA00023315"/>
    </source>
</evidence>
<evidence type="ECO:0000259" key="12">
    <source>
        <dbReference type="SMART" id="SM00563"/>
    </source>
</evidence>
<dbReference type="Proteomes" id="UP000614811">
    <property type="component" value="Unassembled WGS sequence"/>
</dbReference>
<comment type="similarity">
    <text evidence="3">Belongs to the GPAT/DAPAT family.</text>
</comment>
<keyword evidence="6" id="KW-0808">Transferase</keyword>
<dbReference type="Pfam" id="PF01553">
    <property type="entry name" value="Acyltransferase"/>
    <property type="match status" value="1"/>
</dbReference>
<dbReference type="CDD" id="cd07993">
    <property type="entry name" value="LPLAT_DHAPAT-like"/>
    <property type="match status" value="1"/>
</dbReference>
<dbReference type="InterPro" id="IPR041728">
    <property type="entry name" value="GPAT/DHAPAT_LPLAT"/>
</dbReference>
<evidence type="ECO:0000256" key="9">
    <source>
        <dbReference type="ARBA" id="ARBA00023264"/>
    </source>
</evidence>
<dbReference type="PANTHER" id="PTHR12563">
    <property type="entry name" value="GLYCEROL-3-PHOSPHATE ACYLTRANSFERASE"/>
    <property type="match status" value="1"/>
</dbReference>
<dbReference type="InterPro" id="IPR045520">
    <property type="entry name" value="GPAT/DHAPAT_C"/>
</dbReference>
<evidence type="ECO:0000313" key="14">
    <source>
        <dbReference type="Proteomes" id="UP000614811"/>
    </source>
</evidence>
<dbReference type="EMBL" id="BMXA01000002">
    <property type="protein sequence ID" value="GHA04510.1"/>
    <property type="molecule type" value="Genomic_DNA"/>
</dbReference>
<dbReference type="SUPFAM" id="SSF69593">
    <property type="entry name" value="Glycerol-3-phosphate (1)-acyltransferase"/>
    <property type="match status" value="1"/>
</dbReference>
<dbReference type="RefSeq" id="WP_189399170.1">
    <property type="nucleotide sequence ID" value="NZ_BMXA01000002.1"/>
</dbReference>
<dbReference type="SMART" id="SM00563">
    <property type="entry name" value="PlsC"/>
    <property type="match status" value="1"/>
</dbReference>
<dbReference type="InterPro" id="IPR002123">
    <property type="entry name" value="Plipid/glycerol_acylTrfase"/>
</dbReference>
<evidence type="ECO:0000256" key="7">
    <source>
        <dbReference type="ARBA" id="ARBA00023136"/>
    </source>
</evidence>
<gene>
    <name evidence="13" type="primary">plsB</name>
    <name evidence="13" type="ORF">GCM10008090_12360</name>
</gene>
<keyword evidence="10 13" id="KW-0012">Acyltransferase</keyword>
<dbReference type="InterPro" id="IPR022284">
    <property type="entry name" value="GPAT/DHAPAT"/>
</dbReference>
<feature type="domain" description="Phospholipid/glycerol acyltransferase" evidence="12">
    <location>
        <begin position="270"/>
        <end position="397"/>
    </location>
</feature>
<comment type="caution">
    <text evidence="13">The sequence shown here is derived from an EMBL/GenBank/DDBJ whole genome shotgun (WGS) entry which is preliminary data.</text>
</comment>
<evidence type="ECO:0000313" key="13">
    <source>
        <dbReference type="EMBL" id="GHA04510.1"/>
    </source>
</evidence>
<protein>
    <recommendedName>
        <fullName evidence="5">Glycerol-3-phosphate acyltransferase</fullName>
        <ecNumber evidence="4">2.3.1.15</ecNumber>
    </recommendedName>
</protein>
<evidence type="ECO:0000256" key="2">
    <source>
        <dbReference type="ARBA" id="ARBA00004765"/>
    </source>
</evidence>
<reference evidence="13" key="2">
    <citation type="submission" date="2020-09" db="EMBL/GenBank/DDBJ databases">
        <authorList>
            <person name="Sun Q."/>
            <person name="Kim S."/>
        </authorList>
    </citation>
    <scope>NUCLEOTIDE SEQUENCE</scope>
    <source>
        <strain evidence="13">KCTC 12711</strain>
    </source>
</reference>
<keyword evidence="8" id="KW-0594">Phospholipid biosynthesis</keyword>